<evidence type="ECO:0000256" key="5">
    <source>
        <dbReference type="ARBA" id="ARBA00022475"/>
    </source>
</evidence>
<evidence type="ECO:0000256" key="2">
    <source>
        <dbReference type="ARBA" id="ARBA00004162"/>
    </source>
</evidence>
<evidence type="ECO:0000256" key="4">
    <source>
        <dbReference type="ARBA" id="ARBA00021812"/>
    </source>
</evidence>
<dbReference type="GO" id="GO:0071978">
    <property type="term" value="P:bacterial-type flagellum-dependent swarming motility"/>
    <property type="evidence" value="ECO:0007669"/>
    <property type="project" value="TreeGrafter"/>
</dbReference>
<accession>A0A0H5M1M7</accession>
<comment type="subcellular location">
    <subcellularLocation>
        <location evidence="11">Cell inner membrane</location>
    </subcellularLocation>
    <subcellularLocation>
        <location evidence="2">Cell membrane</location>
        <topology evidence="2">Single-pass membrane protein</topology>
    </subcellularLocation>
</comment>
<dbReference type="InterPro" id="IPR005503">
    <property type="entry name" value="FliL"/>
</dbReference>
<dbReference type="PANTHER" id="PTHR35091:SF2">
    <property type="entry name" value="FLAGELLAR PROTEIN FLIL"/>
    <property type="match status" value="1"/>
</dbReference>
<dbReference type="PANTHER" id="PTHR35091">
    <property type="entry name" value="FLAGELLAR PROTEIN FLIL"/>
    <property type="match status" value="1"/>
</dbReference>
<name>A0A0H5M1M7_YERIN</name>
<comment type="similarity">
    <text evidence="3 11">Belongs to the FliL family.</text>
</comment>
<keyword evidence="8 11" id="KW-0283">Flagellar rotation</keyword>
<dbReference type="RefSeq" id="WP_019211799.1">
    <property type="nucleotide sequence ID" value="NZ_CWJI01000019.1"/>
</dbReference>
<evidence type="ECO:0000256" key="11">
    <source>
        <dbReference type="RuleBase" id="RU364125"/>
    </source>
</evidence>
<evidence type="ECO:0000256" key="6">
    <source>
        <dbReference type="ARBA" id="ARBA00022500"/>
    </source>
</evidence>
<proteinExistence type="inferred from homology"/>
<organism evidence="12 13">
    <name type="scientific">Yersinia intermedia</name>
    <dbReference type="NCBI Taxonomy" id="631"/>
    <lineage>
        <taxon>Bacteria</taxon>
        <taxon>Pseudomonadati</taxon>
        <taxon>Pseudomonadota</taxon>
        <taxon>Gammaproteobacteria</taxon>
        <taxon>Enterobacterales</taxon>
        <taxon>Yersiniaceae</taxon>
        <taxon>Yersinia</taxon>
    </lineage>
</organism>
<keyword evidence="12" id="KW-0969">Cilium</keyword>
<keyword evidence="12" id="KW-0966">Cell projection</keyword>
<evidence type="ECO:0000313" key="13">
    <source>
        <dbReference type="Proteomes" id="UP000043316"/>
    </source>
</evidence>
<keyword evidence="7 11" id="KW-0812">Transmembrane</keyword>
<evidence type="ECO:0000256" key="1">
    <source>
        <dbReference type="ARBA" id="ARBA00002254"/>
    </source>
</evidence>
<comment type="function">
    <text evidence="1 11">Controls the rotational direction of flagella during chemotaxis.</text>
</comment>
<dbReference type="GeneID" id="61816452"/>
<sequence>MSKKRNISDGKNKIPWVLLFFMSLAISTMALAGYIWFEHQAVKKQLLERTEGVNSEPAIVSAAPIYYQMETFTLSLKPSEQENRRVLYIGLTLKLKDEKSKENIEKFLPEIRSRLLVFFSQQSASELSADEGKPQLADKIKETINQLQTNQEHIQVTDVLFNAFILR</sequence>
<keyword evidence="11" id="KW-0997">Cell inner membrane</keyword>
<evidence type="ECO:0000256" key="9">
    <source>
        <dbReference type="ARBA" id="ARBA00022989"/>
    </source>
</evidence>
<reference evidence="13" key="1">
    <citation type="submission" date="2015-03" db="EMBL/GenBank/DDBJ databases">
        <authorList>
            <consortium name="Pathogen Informatics"/>
        </authorList>
    </citation>
    <scope>NUCLEOTIDE SEQUENCE [LARGE SCALE GENOMIC DNA]</scope>
    <source>
        <strain evidence="13">R148</strain>
    </source>
</reference>
<dbReference type="Pfam" id="PF03748">
    <property type="entry name" value="FliL"/>
    <property type="match status" value="1"/>
</dbReference>
<protein>
    <recommendedName>
        <fullName evidence="4 11">Flagellar protein FliL</fullName>
    </recommendedName>
</protein>
<gene>
    <name evidence="12" type="ORF">ERS008476_03989</name>
</gene>
<evidence type="ECO:0000256" key="3">
    <source>
        <dbReference type="ARBA" id="ARBA00008281"/>
    </source>
</evidence>
<feature type="transmembrane region" description="Helical" evidence="11">
    <location>
        <begin position="16"/>
        <end position="37"/>
    </location>
</feature>
<keyword evidence="10 11" id="KW-0472">Membrane</keyword>
<dbReference type="NCBIfam" id="NF005435">
    <property type="entry name" value="PRK07021.1"/>
    <property type="match status" value="1"/>
</dbReference>
<evidence type="ECO:0000256" key="7">
    <source>
        <dbReference type="ARBA" id="ARBA00022692"/>
    </source>
</evidence>
<dbReference type="GO" id="GO:0009425">
    <property type="term" value="C:bacterial-type flagellum basal body"/>
    <property type="evidence" value="ECO:0007669"/>
    <property type="project" value="InterPro"/>
</dbReference>
<dbReference type="Proteomes" id="UP000043316">
    <property type="component" value="Unassembled WGS sequence"/>
</dbReference>
<dbReference type="AlphaFoldDB" id="A0A0H5M1M7"/>
<evidence type="ECO:0000256" key="10">
    <source>
        <dbReference type="ARBA" id="ARBA00023136"/>
    </source>
</evidence>
<evidence type="ECO:0000256" key="8">
    <source>
        <dbReference type="ARBA" id="ARBA00022779"/>
    </source>
</evidence>
<evidence type="ECO:0000313" key="12">
    <source>
        <dbReference type="EMBL" id="CRY56942.1"/>
    </source>
</evidence>
<dbReference type="GO" id="GO:0006935">
    <property type="term" value="P:chemotaxis"/>
    <property type="evidence" value="ECO:0007669"/>
    <property type="project" value="UniProtKB-KW"/>
</dbReference>
<keyword evidence="9 11" id="KW-1133">Transmembrane helix</keyword>
<keyword evidence="6 11" id="KW-0145">Chemotaxis</keyword>
<keyword evidence="12" id="KW-0282">Flagellum</keyword>
<keyword evidence="5" id="KW-1003">Cell membrane</keyword>
<dbReference type="GO" id="GO:0005886">
    <property type="term" value="C:plasma membrane"/>
    <property type="evidence" value="ECO:0007669"/>
    <property type="project" value="UniProtKB-SubCell"/>
</dbReference>
<dbReference type="EMBL" id="CWJI01000019">
    <property type="protein sequence ID" value="CRY56942.1"/>
    <property type="molecule type" value="Genomic_DNA"/>
</dbReference>